<feature type="compositionally biased region" description="Basic and acidic residues" evidence="1">
    <location>
        <begin position="664"/>
        <end position="674"/>
    </location>
</feature>
<feature type="compositionally biased region" description="Basic and acidic residues" evidence="1">
    <location>
        <begin position="121"/>
        <end position="135"/>
    </location>
</feature>
<feature type="compositionally biased region" description="Polar residues" evidence="1">
    <location>
        <begin position="177"/>
        <end position="188"/>
    </location>
</feature>
<feature type="compositionally biased region" description="Polar residues" evidence="1">
    <location>
        <begin position="160"/>
        <end position="169"/>
    </location>
</feature>
<proteinExistence type="predicted"/>
<feature type="region of interest" description="Disordered" evidence="1">
    <location>
        <begin position="90"/>
        <end position="331"/>
    </location>
</feature>
<feature type="compositionally biased region" description="Low complexity" evidence="1">
    <location>
        <begin position="1"/>
        <end position="35"/>
    </location>
</feature>
<reference evidence="2" key="1">
    <citation type="submission" date="2022-11" db="EMBL/GenBank/DDBJ databases">
        <authorList>
            <person name="Petersen C."/>
        </authorList>
    </citation>
    <scope>NUCLEOTIDE SEQUENCE</scope>
    <source>
        <strain evidence="2">IBT 21917</strain>
    </source>
</reference>
<feature type="region of interest" description="Disordered" evidence="1">
    <location>
        <begin position="585"/>
        <end position="607"/>
    </location>
</feature>
<evidence type="ECO:0000313" key="3">
    <source>
        <dbReference type="Proteomes" id="UP001146351"/>
    </source>
</evidence>
<feature type="compositionally biased region" description="Polar residues" evidence="1">
    <location>
        <begin position="839"/>
        <end position="877"/>
    </location>
</feature>
<feature type="region of interest" description="Disordered" evidence="1">
    <location>
        <begin position="736"/>
        <end position="890"/>
    </location>
</feature>
<feature type="compositionally biased region" description="Low complexity" evidence="1">
    <location>
        <begin position="1356"/>
        <end position="1381"/>
    </location>
</feature>
<name>A0A9W9ICA2_9EURO</name>
<feature type="compositionally biased region" description="Polar residues" evidence="1">
    <location>
        <begin position="101"/>
        <end position="116"/>
    </location>
</feature>
<dbReference type="EMBL" id="JAPQKO010000003">
    <property type="protein sequence ID" value="KAJ5173068.1"/>
    <property type="molecule type" value="Genomic_DNA"/>
</dbReference>
<feature type="compositionally biased region" description="Basic and acidic residues" evidence="1">
    <location>
        <begin position="807"/>
        <end position="817"/>
    </location>
</feature>
<feature type="region of interest" description="Disordered" evidence="1">
    <location>
        <begin position="1350"/>
        <end position="1384"/>
    </location>
</feature>
<reference evidence="2" key="2">
    <citation type="journal article" date="2023" name="IMA Fungus">
        <title>Comparative genomic study of the Penicillium genus elucidates a diverse pangenome and 15 lateral gene transfer events.</title>
        <authorList>
            <person name="Petersen C."/>
            <person name="Sorensen T."/>
            <person name="Nielsen M.R."/>
            <person name="Sondergaard T.E."/>
            <person name="Sorensen J.L."/>
            <person name="Fitzpatrick D.A."/>
            <person name="Frisvad J.C."/>
            <person name="Nielsen K.L."/>
        </authorList>
    </citation>
    <scope>NUCLEOTIDE SEQUENCE</scope>
    <source>
        <strain evidence="2">IBT 21917</strain>
    </source>
</reference>
<feature type="region of interest" description="Disordered" evidence="1">
    <location>
        <begin position="548"/>
        <end position="569"/>
    </location>
</feature>
<evidence type="ECO:0000313" key="2">
    <source>
        <dbReference type="EMBL" id="KAJ5173068.1"/>
    </source>
</evidence>
<gene>
    <name evidence="2" type="ORF">N7492_005661</name>
</gene>
<evidence type="ECO:0000256" key="1">
    <source>
        <dbReference type="SAM" id="MobiDB-lite"/>
    </source>
</evidence>
<feature type="compositionally biased region" description="Polar residues" evidence="1">
    <location>
        <begin position="794"/>
        <end position="803"/>
    </location>
</feature>
<feature type="compositionally biased region" description="Low complexity" evidence="1">
    <location>
        <begin position="477"/>
        <end position="502"/>
    </location>
</feature>
<accession>A0A9W9ICA2</accession>
<feature type="compositionally biased region" description="Polar residues" evidence="1">
    <location>
        <begin position="646"/>
        <end position="657"/>
    </location>
</feature>
<feature type="region of interest" description="Disordered" evidence="1">
    <location>
        <begin position="1083"/>
        <end position="1102"/>
    </location>
</feature>
<comment type="caution">
    <text evidence="2">The sequence shown here is derived from an EMBL/GenBank/DDBJ whole genome shotgun (WGS) entry which is preliminary data.</text>
</comment>
<feature type="region of interest" description="Disordered" evidence="1">
    <location>
        <begin position="366"/>
        <end position="510"/>
    </location>
</feature>
<feature type="compositionally biased region" description="Polar residues" evidence="1">
    <location>
        <begin position="276"/>
        <end position="285"/>
    </location>
</feature>
<sequence length="1456" mass="157776">MLPRPSASGPSVSTSPASTVTPTSPSTSNYSIPTSLSTPDITNPSAFVPSPPAAPATRTRNVLRRKAATIGKHTEKDQSLKLSLVIPDLANPSDVTGLGMGTSSESQSDGPSTTSLCAFGAKEKKETDRQQKDGPAELASLRTTIDPQALPAPPTPLFPSASTPSTRYSESPGMWSRGSTPTTLSSYSPGIVQPVKIGRASQTRLPVFSPPYPYPSPQSAQSDRVDPAEPKAKSSTIPKKYVESTFGAKPNASKLPSSKSGHAIYGPPHSPPPRKSSINFSPSKNSDIDVENARKEVEEAERELFNSQRYTATTSTSDISAPKTPPRPSRHETQCLELDTFPQIQSNIPNLRSTSHTRREFVERVRSVEETHPAPNWPAAASVDSLRSKSVSQLPRRETGNKFMTQNPYKAQMKEPSNDKTDIKKTASPKRFGIFTRRSRAESETSTGESARSARKGPAAGTGHEGYGKYSQRGRKTSASSSSGTRTRSTSTTRSASQSFSSNKGNSLGRSDLELDEFLKSRLEPVIISGGGVDGAALSRTQSEQSVGSLSVASSNLPQQTSSTPSTIHSMESLAVLTGTSSETIPATEVCPKPGPRQCESPKRTSAVLDRSKLKSRMPIPKGKGHGIFSNSDDSKTGTLLLNRNSSIATGTGTSNVPHPGQDSTKKDGKEVKKSKPSRWNLFQWHRTEDSKNSVAPPPSTHTAQLHASITPVVNTRPVAHYEIIDTDSDELDDIMKNIENSPPTEEEEDKEEEGMVILPAEVPPGLNIRKRQPSILPSPPKMQAELEKDKSSPLKTPVSSPNMMDPKPDDSPEGRPRRLASVGRIPQVVSRRDRQHRPATQSFSRPFSVAESPSHTTIATADHGNPTSKDSPSKQPMENPFSQPPDWKLDFSRAFSAPEQVSALDFLAGPYSSNEFIHFSPHKGSPSSSISGALAAVTAVPPKPDTPPTEDEVWNEYDDLLDHVLSPEEPQSDQPARFGQDERFELATMASRALQDELNNSGQAQPVADTTRSSKDFTRLRRSRIVSALHSVPSTQPSYSDIIAAYGDSRSEIPTSPTIIAQSPSEQVQKCQSNFLLSLAAEPTAPRKSSDDRKATPVPSEREWDAVTRTNMRSASLMTSRWLSFGRVLFSPAHNHVKAGSHGRILVIDGLGNDDWSFYCSLTYSDAEVYSLSGRPASTALPHPAAWQPPTNHHTVYHAGLENPLPFPKDYFTVAVLRFPAASSEAVQSNIIQECKRVLRSGGYLEMSLLDRDMVNMGVRTRKCVRQLKEKTCLAHSSISLSPTSDSVQRLIGSQGFDNLRRCMVRIPVAGMVVRSSGSTTSSSNKSLSASATTPSAVFSLPRFSVTAATESRGTTTPSKTPPSDDNISLGDLLSDPSPSATNDESIAKIVARVGRWWYTKCYEDPVLPDTGRANPSIWNDRKVLRECQRRGTGFRMLIAYAQKPSEVKRRTASV</sequence>
<feature type="region of interest" description="Disordered" evidence="1">
    <location>
        <begin position="646"/>
        <end position="681"/>
    </location>
</feature>
<feature type="compositionally biased region" description="Basic and acidic residues" evidence="1">
    <location>
        <begin position="412"/>
        <end position="425"/>
    </location>
</feature>
<feature type="region of interest" description="Disordered" evidence="1">
    <location>
        <begin position="1"/>
        <end position="62"/>
    </location>
</feature>
<feature type="compositionally biased region" description="Acidic residues" evidence="1">
    <location>
        <begin position="745"/>
        <end position="755"/>
    </location>
</feature>
<feature type="compositionally biased region" description="Basic and acidic residues" evidence="1">
    <location>
        <begin position="223"/>
        <end position="232"/>
    </location>
</feature>
<feature type="region of interest" description="Disordered" evidence="1">
    <location>
        <begin position="617"/>
        <end position="636"/>
    </location>
</feature>
<dbReference type="CDD" id="cd02440">
    <property type="entry name" value="AdoMet_MTases"/>
    <property type="match status" value="1"/>
</dbReference>
<evidence type="ECO:0008006" key="4">
    <source>
        <dbReference type="Google" id="ProtNLM"/>
    </source>
</evidence>
<dbReference type="Proteomes" id="UP001146351">
    <property type="component" value="Unassembled WGS sequence"/>
</dbReference>
<feature type="compositionally biased region" description="Polar residues" evidence="1">
    <location>
        <begin position="305"/>
        <end position="319"/>
    </location>
</feature>
<dbReference type="OrthoDB" id="5382952at2759"/>
<keyword evidence="3" id="KW-1185">Reference proteome</keyword>
<feature type="compositionally biased region" description="Basic and acidic residues" evidence="1">
    <location>
        <begin position="1089"/>
        <end position="1102"/>
    </location>
</feature>
<protein>
    <recommendedName>
        <fullName evidence="4">Methyltransferase type 11 domain-containing protein</fullName>
    </recommendedName>
</protein>
<dbReference type="SUPFAM" id="SSF53335">
    <property type="entry name" value="S-adenosyl-L-methionine-dependent methyltransferases"/>
    <property type="match status" value="1"/>
</dbReference>
<organism evidence="2 3">
    <name type="scientific">Penicillium capsulatum</name>
    <dbReference type="NCBI Taxonomy" id="69766"/>
    <lineage>
        <taxon>Eukaryota</taxon>
        <taxon>Fungi</taxon>
        <taxon>Dikarya</taxon>
        <taxon>Ascomycota</taxon>
        <taxon>Pezizomycotina</taxon>
        <taxon>Eurotiomycetes</taxon>
        <taxon>Eurotiomycetidae</taxon>
        <taxon>Eurotiales</taxon>
        <taxon>Aspergillaceae</taxon>
        <taxon>Penicillium</taxon>
    </lineage>
</organism>
<dbReference type="InterPro" id="IPR029063">
    <property type="entry name" value="SAM-dependent_MTases_sf"/>
</dbReference>